<protein>
    <recommendedName>
        <fullName evidence="4">TRAP transporter TAXI family solute receptor</fullName>
    </recommendedName>
</protein>
<evidence type="ECO:0008006" key="4">
    <source>
        <dbReference type="Google" id="ProtNLM"/>
    </source>
</evidence>
<proteinExistence type="predicted"/>
<accession>A0A3N1LGG6</accession>
<dbReference type="EMBL" id="RJKX01000014">
    <property type="protein sequence ID" value="ROP90502.1"/>
    <property type="molecule type" value="Genomic_DNA"/>
</dbReference>
<evidence type="ECO:0000313" key="2">
    <source>
        <dbReference type="EMBL" id="ROP90502.1"/>
    </source>
</evidence>
<dbReference type="Proteomes" id="UP000278222">
    <property type="component" value="Unassembled WGS sequence"/>
</dbReference>
<dbReference type="SUPFAM" id="SSF53850">
    <property type="entry name" value="Periplasmic binding protein-like II"/>
    <property type="match status" value="1"/>
</dbReference>
<evidence type="ECO:0000313" key="3">
    <source>
        <dbReference type="Proteomes" id="UP000278222"/>
    </source>
</evidence>
<dbReference type="PANTHER" id="PTHR42941">
    <property type="entry name" value="SLL1037 PROTEIN"/>
    <property type="match status" value="1"/>
</dbReference>
<evidence type="ECO:0000256" key="1">
    <source>
        <dbReference type="SAM" id="SignalP"/>
    </source>
</evidence>
<gene>
    <name evidence="2" type="ORF">EDC65_2351</name>
</gene>
<dbReference type="Gene3D" id="3.40.190.10">
    <property type="entry name" value="Periplasmic binding protein-like II"/>
    <property type="match status" value="2"/>
</dbReference>
<name>A0A3N1LGG6_9PROT</name>
<dbReference type="AlphaFoldDB" id="A0A3N1LGG6"/>
<dbReference type="NCBIfam" id="TIGR02122">
    <property type="entry name" value="TRAP_TAXI"/>
    <property type="match status" value="1"/>
</dbReference>
<comment type="caution">
    <text evidence="2">The sequence shown here is derived from an EMBL/GenBank/DDBJ whole genome shotgun (WGS) entry which is preliminary data.</text>
</comment>
<dbReference type="RefSeq" id="WP_123691239.1">
    <property type="nucleotide sequence ID" value="NZ_AP019700.1"/>
</dbReference>
<dbReference type="InterPro" id="IPR011852">
    <property type="entry name" value="TRAP_TAXI"/>
</dbReference>
<sequence>MYRIALSIMALAVASGSAMAQNANWPKSLTLTTASPGGTFAVYGQGVAAVISDVVKVPTSTMQTQGPNQNVVLIQQRRAEVGMTTMGPAYEAWNGTLVINKDVKHTDIRALFPMYETPFHVVSIQKSGAADVKSMKDLNGKTVGFGPAAGTPGVYMTRWFKDLGINVTARFGQGNDMASQLTDGRLDAFAFGAGLPIPAFSELDTTHKVNFFGYTDDEVKQIMEKAPYVAPFTIKAGTYKQQTVDNKTVSMWNFGIAHKTLPEDLAYAITKAVLENNQRMVQTHSAAVDTLAKNATTNRFLPFHPGAARYYKEIGVAIDPGAAPQP</sequence>
<feature type="chain" id="PRO_5018148989" description="TRAP transporter TAXI family solute receptor" evidence="1">
    <location>
        <begin position="21"/>
        <end position="326"/>
    </location>
</feature>
<reference evidence="2 3" key="1">
    <citation type="submission" date="2018-11" db="EMBL/GenBank/DDBJ databases">
        <title>Genomic Encyclopedia of Type Strains, Phase IV (KMG-IV): sequencing the most valuable type-strain genomes for metagenomic binning, comparative biology and taxonomic classification.</title>
        <authorList>
            <person name="Goeker M."/>
        </authorList>
    </citation>
    <scope>NUCLEOTIDE SEQUENCE [LARGE SCALE GENOMIC DNA]</scope>
    <source>
        <strain evidence="2 3">DSM 5900</strain>
    </source>
</reference>
<keyword evidence="3" id="KW-1185">Reference proteome</keyword>
<dbReference type="Pfam" id="PF16868">
    <property type="entry name" value="NMT1_3"/>
    <property type="match status" value="1"/>
</dbReference>
<organism evidence="2 3">
    <name type="scientific">Stella humosa</name>
    <dbReference type="NCBI Taxonomy" id="94"/>
    <lineage>
        <taxon>Bacteria</taxon>
        <taxon>Pseudomonadati</taxon>
        <taxon>Pseudomonadota</taxon>
        <taxon>Alphaproteobacteria</taxon>
        <taxon>Rhodospirillales</taxon>
        <taxon>Stellaceae</taxon>
        <taxon>Stella</taxon>
    </lineage>
</organism>
<keyword evidence="1" id="KW-0732">Signal</keyword>
<dbReference type="PANTHER" id="PTHR42941:SF1">
    <property type="entry name" value="SLL1037 PROTEIN"/>
    <property type="match status" value="1"/>
</dbReference>
<dbReference type="OrthoDB" id="8477520at2"/>
<feature type="signal peptide" evidence="1">
    <location>
        <begin position="1"/>
        <end position="20"/>
    </location>
</feature>